<dbReference type="NCBIfam" id="TIGR02595">
    <property type="entry name" value="PEP_CTERM"/>
    <property type="match status" value="1"/>
</dbReference>
<evidence type="ECO:0000313" key="4">
    <source>
        <dbReference type="Proteomes" id="UP000664344"/>
    </source>
</evidence>
<dbReference type="EMBL" id="JAFKDB010000007">
    <property type="protein sequence ID" value="MBN7768487.1"/>
    <property type="molecule type" value="Genomic_DNA"/>
</dbReference>
<dbReference type="Pfam" id="PF07589">
    <property type="entry name" value="PEP-CTERM"/>
    <property type="match status" value="1"/>
</dbReference>
<dbReference type="Proteomes" id="UP000664344">
    <property type="component" value="Unassembled WGS sequence"/>
</dbReference>
<proteinExistence type="predicted"/>
<reference evidence="3 4" key="1">
    <citation type="submission" date="2021-02" db="EMBL/GenBank/DDBJ databases">
        <title>PHA producing bacteria isolated from coastal sediment in Guangdong, Shenzhen.</title>
        <authorList>
            <person name="Zheng W."/>
            <person name="Yu S."/>
            <person name="Huang Y."/>
        </authorList>
    </citation>
    <scope>NUCLEOTIDE SEQUENCE [LARGE SCALE GENOMIC DNA]</scope>
    <source>
        <strain evidence="3 4">TN21-5</strain>
    </source>
</reference>
<keyword evidence="4" id="KW-1185">Reference proteome</keyword>
<keyword evidence="1" id="KW-0732">Signal</keyword>
<protein>
    <submittedName>
        <fullName evidence="3">PEP-CTERM sorting domain-containing protein</fullName>
    </submittedName>
</protein>
<comment type="caution">
    <text evidence="3">The sequence shown here is derived from an EMBL/GenBank/DDBJ whole genome shotgun (WGS) entry which is preliminary data.</text>
</comment>
<sequence length="181" mass="19333">MNATMKTMKYAVAGLALSWSVGALALVLGPSDAQHTVTGTPNPTLDASDVASIFGTSDLTLLYKSNYGGSEEGSFLSSYTTQFTGDPNNALITWDGPDYILCPECYLVVKDGNQPQYLFDLGSWDGQEVLDLRDFYPNQGAISHVAIFGKPVSVTEPGTLGLMGLGILGLMTVRRKVQKNA</sequence>
<evidence type="ECO:0000259" key="2">
    <source>
        <dbReference type="Pfam" id="PF07589"/>
    </source>
</evidence>
<feature type="chain" id="PRO_5045756319" evidence="1">
    <location>
        <begin position="26"/>
        <end position="181"/>
    </location>
</feature>
<evidence type="ECO:0000313" key="3">
    <source>
        <dbReference type="EMBL" id="MBN7768487.1"/>
    </source>
</evidence>
<dbReference type="InterPro" id="IPR013424">
    <property type="entry name" value="Ice-binding_C"/>
</dbReference>
<organism evidence="3 4">
    <name type="scientific">Marinobacter daepoensis</name>
    <dbReference type="NCBI Taxonomy" id="262077"/>
    <lineage>
        <taxon>Bacteria</taxon>
        <taxon>Pseudomonadati</taxon>
        <taxon>Pseudomonadota</taxon>
        <taxon>Gammaproteobacteria</taxon>
        <taxon>Pseudomonadales</taxon>
        <taxon>Marinobacteraceae</taxon>
        <taxon>Marinobacter</taxon>
    </lineage>
</organism>
<accession>A0ABS3BAK9</accession>
<gene>
    <name evidence="3" type="ORF">JYP53_01060</name>
</gene>
<feature type="signal peptide" evidence="1">
    <location>
        <begin position="1"/>
        <end position="25"/>
    </location>
</feature>
<name>A0ABS3BAK9_9GAMM</name>
<evidence type="ECO:0000256" key="1">
    <source>
        <dbReference type="SAM" id="SignalP"/>
    </source>
</evidence>
<feature type="domain" description="Ice-binding protein C-terminal" evidence="2">
    <location>
        <begin position="153"/>
        <end position="176"/>
    </location>
</feature>